<dbReference type="GO" id="GO:0046933">
    <property type="term" value="F:proton-transporting ATP synthase activity, rotational mechanism"/>
    <property type="evidence" value="ECO:0007669"/>
    <property type="project" value="UniProtKB-UniRule"/>
</dbReference>
<evidence type="ECO:0000256" key="2">
    <source>
        <dbReference type="ARBA" id="ARBA00022448"/>
    </source>
</evidence>
<dbReference type="NCBIfam" id="NF009967">
    <property type="entry name" value="PRK13430.1"/>
    <property type="match status" value="1"/>
</dbReference>
<keyword evidence="10" id="KW-1185">Reference proteome</keyword>
<evidence type="ECO:0000256" key="6">
    <source>
        <dbReference type="ARBA" id="ARBA00023196"/>
    </source>
</evidence>
<comment type="caution">
    <text evidence="9">The sequence shown here is derived from an EMBL/GenBank/DDBJ whole genome shotgun (WGS) entry which is preliminary data.</text>
</comment>
<protein>
    <recommendedName>
        <fullName evidence="8">ATP synthase subunit delta</fullName>
    </recommendedName>
    <alternativeName>
        <fullName evidence="8">ATP synthase F(1) sector subunit delta</fullName>
    </alternativeName>
    <alternativeName>
        <fullName evidence="8">F-type ATPase subunit delta</fullName>
        <shortName evidence="8">F-ATPase subunit delta</shortName>
    </alternativeName>
</protein>
<dbReference type="PROSITE" id="PS00389">
    <property type="entry name" value="ATPASE_DELTA"/>
    <property type="match status" value="1"/>
</dbReference>
<reference evidence="9 10" key="1">
    <citation type="submission" date="2019-03" db="EMBL/GenBank/DDBJ databases">
        <title>Genomics of glacier-inhabiting Cryobacterium strains.</title>
        <authorList>
            <person name="Liu Q."/>
            <person name="Xin Y.-H."/>
        </authorList>
    </citation>
    <scope>NUCLEOTIDE SEQUENCE [LARGE SCALE GENOMIC DNA]</scope>
    <source>
        <strain evidence="9 10">HLT2-23</strain>
    </source>
</reference>
<dbReference type="RefSeq" id="WP_134503285.1">
    <property type="nucleotide sequence ID" value="NZ_SOEY01000019.1"/>
</dbReference>
<evidence type="ECO:0000313" key="10">
    <source>
        <dbReference type="Proteomes" id="UP000298173"/>
    </source>
</evidence>
<keyword evidence="7 8" id="KW-0066">ATP synthesis</keyword>
<comment type="function">
    <text evidence="8">This protein is part of the stalk that links CF(0) to CF(1). It either transmits conformational changes from CF(0) to CF(1) or is implicated in proton conduction.</text>
</comment>
<accession>A0A4R8UXQ4</accession>
<dbReference type="AlphaFoldDB" id="A0A4R8UXQ4"/>
<dbReference type="EMBL" id="SOEY01000019">
    <property type="protein sequence ID" value="TFB72691.1"/>
    <property type="molecule type" value="Genomic_DNA"/>
</dbReference>
<keyword evidence="5 8" id="KW-0472">Membrane</keyword>
<gene>
    <name evidence="8" type="primary">atpH</name>
    <name evidence="9" type="ORF">E3O06_10300</name>
</gene>
<evidence type="ECO:0000256" key="5">
    <source>
        <dbReference type="ARBA" id="ARBA00023136"/>
    </source>
</evidence>
<proteinExistence type="inferred from homology"/>
<evidence type="ECO:0000256" key="3">
    <source>
        <dbReference type="ARBA" id="ARBA00022781"/>
    </source>
</evidence>
<keyword evidence="6 8" id="KW-0139">CF(1)</keyword>
<comment type="similarity">
    <text evidence="8">Belongs to the ATPase delta chain family.</text>
</comment>
<dbReference type="OrthoDB" id="5242917at2"/>
<keyword evidence="2 8" id="KW-0813">Transport</keyword>
<dbReference type="InterPro" id="IPR020781">
    <property type="entry name" value="ATPase_OSCP/d_CS"/>
</dbReference>
<comment type="subcellular location">
    <subcellularLocation>
        <location evidence="8">Cell membrane</location>
        <topology evidence="8">Peripheral membrane protein</topology>
    </subcellularLocation>
    <subcellularLocation>
        <location evidence="1">Membrane</location>
    </subcellularLocation>
</comment>
<keyword evidence="3 8" id="KW-0375">Hydrogen ion transport</keyword>
<evidence type="ECO:0000256" key="4">
    <source>
        <dbReference type="ARBA" id="ARBA00023065"/>
    </source>
</evidence>
<dbReference type="PANTHER" id="PTHR11910">
    <property type="entry name" value="ATP SYNTHASE DELTA CHAIN"/>
    <property type="match status" value="1"/>
</dbReference>
<organism evidence="9 10">
    <name type="scientific">Cryobacterium glaciale</name>
    <dbReference type="NCBI Taxonomy" id="1259145"/>
    <lineage>
        <taxon>Bacteria</taxon>
        <taxon>Bacillati</taxon>
        <taxon>Actinomycetota</taxon>
        <taxon>Actinomycetes</taxon>
        <taxon>Micrococcales</taxon>
        <taxon>Microbacteriaceae</taxon>
        <taxon>Cryobacterium</taxon>
    </lineage>
</organism>
<dbReference type="Proteomes" id="UP000298173">
    <property type="component" value="Unassembled WGS sequence"/>
</dbReference>
<dbReference type="Pfam" id="PF00213">
    <property type="entry name" value="OSCP"/>
    <property type="match status" value="1"/>
</dbReference>
<dbReference type="PRINTS" id="PR00125">
    <property type="entry name" value="ATPASEDELTA"/>
</dbReference>
<evidence type="ECO:0000256" key="8">
    <source>
        <dbReference type="HAMAP-Rule" id="MF_01416"/>
    </source>
</evidence>
<dbReference type="GO" id="GO:0005886">
    <property type="term" value="C:plasma membrane"/>
    <property type="evidence" value="ECO:0007669"/>
    <property type="project" value="UniProtKB-SubCell"/>
</dbReference>
<dbReference type="GO" id="GO:0045259">
    <property type="term" value="C:proton-transporting ATP synthase complex"/>
    <property type="evidence" value="ECO:0007669"/>
    <property type="project" value="UniProtKB-KW"/>
</dbReference>
<comment type="function">
    <text evidence="8">F(1)F(0) ATP synthase produces ATP from ADP in the presence of a proton or sodium gradient. F-type ATPases consist of two structural domains, F(1) containing the extramembraneous catalytic core and F(0) containing the membrane proton channel, linked together by a central stalk and a peripheral stalk. During catalysis, ATP synthesis in the catalytic domain of F(1) is coupled via a rotary mechanism of the central stalk subunits to proton translocation.</text>
</comment>
<keyword evidence="4 8" id="KW-0406">Ion transport</keyword>
<sequence length="271" mass="27804">MGSATREALATSRAALSVPGGTTDLATGESLFGAGRVIGSSSQLLSALGDASADAAAKVALVRAVFGRQVTPRALDLLAAAVSERWSSHDDLLAGIEELGLRASALSVSADLAGSVDTSIEGELFAFGNTVSSDAELELALASKLGKVEAKAALVEKLLAGKVSGQTLAIVRHLVQQPRGRRIGELLRHAAAVVADQSGTSIATITSASVLTPAQLARLQKNLQERHGRALTINRVVDPALVGGVRVQIGDLVIDGSIATRLADLRLQLAR</sequence>
<dbReference type="InterPro" id="IPR000711">
    <property type="entry name" value="ATPase_OSCP/dsu"/>
</dbReference>
<dbReference type="NCBIfam" id="TIGR01145">
    <property type="entry name" value="ATP_synt_delta"/>
    <property type="match status" value="1"/>
</dbReference>
<evidence type="ECO:0000256" key="1">
    <source>
        <dbReference type="ARBA" id="ARBA00004370"/>
    </source>
</evidence>
<name>A0A4R8UXQ4_9MICO</name>
<dbReference type="HAMAP" id="MF_01416">
    <property type="entry name" value="ATP_synth_delta_bact"/>
    <property type="match status" value="1"/>
</dbReference>
<keyword evidence="8" id="KW-1003">Cell membrane</keyword>
<evidence type="ECO:0000313" key="9">
    <source>
        <dbReference type="EMBL" id="TFB72691.1"/>
    </source>
</evidence>
<evidence type="ECO:0000256" key="7">
    <source>
        <dbReference type="ARBA" id="ARBA00023310"/>
    </source>
</evidence>